<dbReference type="InterPro" id="IPR001155">
    <property type="entry name" value="OxRdtase_FMN_N"/>
</dbReference>
<organism evidence="3 4">
    <name type="scientific">Saccharibacillus brassicae</name>
    <dbReference type="NCBI Taxonomy" id="2583377"/>
    <lineage>
        <taxon>Bacteria</taxon>
        <taxon>Bacillati</taxon>
        <taxon>Bacillota</taxon>
        <taxon>Bacilli</taxon>
        <taxon>Bacillales</taxon>
        <taxon>Paenibacillaceae</taxon>
        <taxon>Saccharibacillus</taxon>
    </lineage>
</organism>
<feature type="region of interest" description="Disordered" evidence="1">
    <location>
        <begin position="126"/>
        <end position="157"/>
    </location>
</feature>
<dbReference type="Proteomes" id="UP000316968">
    <property type="component" value="Chromosome"/>
</dbReference>
<evidence type="ECO:0000256" key="1">
    <source>
        <dbReference type="SAM" id="MobiDB-lite"/>
    </source>
</evidence>
<dbReference type="Pfam" id="PF00724">
    <property type="entry name" value="Oxidored_FMN"/>
    <property type="match status" value="1"/>
</dbReference>
<dbReference type="CDD" id="cd04747">
    <property type="entry name" value="OYE_like_5_FMN"/>
    <property type="match status" value="1"/>
</dbReference>
<name>A0A4Y6V094_SACBS</name>
<dbReference type="EMBL" id="CP041217">
    <property type="protein sequence ID" value="QDH22208.1"/>
    <property type="molecule type" value="Genomic_DNA"/>
</dbReference>
<dbReference type="Gene3D" id="3.20.20.70">
    <property type="entry name" value="Aldolase class I"/>
    <property type="match status" value="1"/>
</dbReference>
<keyword evidence="4" id="KW-1185">Reference proteome</keyword>
<proteinExistence type="predicted"/>
<dbReference type="GO" id="GO:0016491">
    <property type="term" value="F:oxidoreductase activity"/>
    <property type="evidence" value="ECO:0007669"/>
    <property type="project" value="InterPro"/>
</dbReference>
<protein>
    <submittedName>
        <fullName evidence="3">NADH:flavin oxidoreductase</fullName>
    </submittedName>
</protein>
<dbReference type="PANTHER" id="PTHR22893">
    <property type="entry name" value="NADH OXIDOREDUCTASE-RELATED"/>
    <property type="match status" value="1"/>
</dbReference>
<dbReference type="PANTHER" id="PTHR22893:SF55">
    <property type="entry name" value="OXIDOREDUCTASE-RELATED"/>
    <property type="match status" value="1"/>
</dbReference>
<gene>
    <name evidence="3" type="ORF">FFV09_15975</name>
</gene>
<feature type="domain" description="NADH:flavin oxidoreductase/NADH oxidase N-terminal" evidence="2">
    <location>
        <begin position="21"/>
        <end position="367"/>
    </location>
</feature>
<sequence length="381" mass="40986">MTHTHHPAYPTPDSGRSAEPLFQPYALTDRLRLQSRLVMPAMSRGFSPGGVPGPDVAAYYRRRAENGVGLIITEGAVIDHPAAVSETVVPALHGAEALHGWAEVTRQVHEAGGVIFPQLWHMGMARPAGSGPSPDAPSLGPSGLDLAGSPAGEPMTQPQIDDVVRSFARAAADARRAGFDGVEVQAAHGYLIDQFLWDRTNRREDRYGGSVARRAAFAVEIIAAIRAETGPDFPIAVRLSQWKQGDYAARPWQTPEEFGETLRLLADAGADLFHCSTRRFHEPEFEGSPLNLAGWAKRLGGKPVITVGSVGLSNEFLNAYQGQGADSVGLDELLRRLGEDEFDLVAVGRALLADPLWPRKIREGRAAELAAFDPASLGTLQ</sequence>
<dbReference type="GO" id="GO:0005829">
    <property type="term" value="C:cytosol"/>
    <property type="evidence" value="ECO:0007669"/>
    <property type="project" value="TreeGrafter"/>
</dbReference>
<evidence type="ECO:0000313" key="4">
    <source>
        <dbReference type="Proteomes" id="UP000316968"/>
    </source>
</evidence>
<dbReference type="AlphaFoldDB" id="A0A4Y6V094"/>
<dbReference type="GO" id="GO:0010181">
    <property type="term" value="F:FMN binding"/>
    <property type="evidence" value="ECO:0007669"/>
    <property type="project" value="InterPro"/>
</dbReference>
<reference evidence="3 4" key="1">
    <citation type="submission" date="2019-06" db="EMBL/GenBank/DDBJ databases">
        <title>Saccharibacillus brassicae sp. nov., an endophytic bacterium isolated from Chinese cabbage seeds (Brassica pekinensis).</title>
        <authorList>
            <person name="Jiang L."/>
            <person name="Lee J."/>
            <person name="Kim S.W."/>
        </authorList>
    </citation>
    <scope>NUCLEOTIDE SEQUENCE [LARGE SCALE GENOMIC DNA]</scope>
    <source>
        <strain evidence="4">KCTC 43072 / ATSA2</strain>
    </source>
</reference>
<dbReference type="OrthoDB" id="9772736at2"/>
<dbReference type="KEGG" id="saca:FFV09_15975"/>
<evidence type="ECO:0000313" key="3">
    <source>
        <dbReference type="EMBL" id="QDH22208.1"/>
    </source>
</evidence>
<dbReference type="RefSeq" id="WP_141448752.1">
    <property type="nucleotide sequence ID" value="NZ_CP041217.1"/>
</dbReference>
<evidence type="ECO:0000259" key="2">
    <source>
        <dbReference type="Pfam" id="PF00724"/>
    </source>
</evidence>
<accession>A0A4Y6V094</accession>
<dbReference type="SUPFAM" id="SSF51395">
    <property type="entry name" value="FMN-linked oxidoreductases"/>
    <property type="match status" value="1"/>
</dbReference>
<feature type="region of interest" description="Disordered" evidence="1">
    <location>
        <begin position="1"/>
        <end position="20"/>
    </location>
</feature>
<feature type="compositionally biased region" description="Low complexity" evidence="1">
    <location>
        <begin position="127"/>
        <end position="144"/>
    </location>
</feature>
<dbReference type="FunFam" id="3.20.20.70:FF:000262">
    <property type="entry name" value="NADH:flavin oxidoreductase"/>
    <property type="match status" value="1"/>
</dbReference>
<dbReference type="InterPro" id="IPR045247">
    <property type="entry name" value="Oye-like"/>
</dbReference>
<dbReference type="InterPro" id="IPR013785">
    <property type="entry name" value="Aldolase_TIM"/>
</dbReference>